<dbReference type="Proteomes" id="UP000010471">
    <property type="component" value="Plasmid pMIC7113.08"/>
</dbReference>
<organism evidence="1 2">
    <name type="scientific">Allocoleopsis franciscana PCC 7113</name>
    <dbReference type="NCBI Taxonomy" id="1173027"/>
    <lineage>
        <taxon>Bacteria</taxon>
        <taxon>Bacillati</taxon>
        <taxon>Cyanobacteriota</taxon>
        <taxon>Cyanophyceae</taxon>
        <taxon>Coleofasciculales</taxon>
        <taxon>Coleofasciculaceae</taxon>
        <taxon>Allocoleopsis</taxon>
        <taxon>Allocoleopsis franciscana</taxon>
    </lineage>
</organism>
<geneLocation type="plasmid" evidence="1 2">
    <name>pMIC7113.08</name>
</geneLocation>
<dbReference type="AlphaFoldDB" id="K9WQC9"/>
<dbReference type="HOGENOM" id="CLU_2700658_0_0_3"/>
<dbReference type="KEGG" id="mic:Mic7113_6831"/>
<keyword evidence="2" id="KW-1185">Reference proteome</keyword>
<sequence length="73" mass="8385">MHKSISKHPLITALAADYAREIKALKEEHESQIEAFYKEFSRKYQCLKRIIEVLDDSADSMDNSSAINQDLIS</sequence>
<proteinExistence type="predicted"/>
<name>K9WQC9_9CYAN</name>
<dbReference type="RefSeq" id="WP_015186378.1">
    <property type="nucleotide sequence ID" value="NC_019743.1"/>
</dbReference>
<evidence type="ECO:0000313" key="1">
    <source>
        <dbReference type="EMBL" id="AFZ22388.1"/>
    </source>
</evidence>
<dbReference type="EMBL" id="CP003638">
    <property type="protein sequence ID" value="AFZ22388.1"/>
    <property type="molecule type" value="Genomic_DNA"/>
</dbReference>
<accession>K9WQC9</accession>
<reference evidence="1 2" key="1">
    <citation type="submission" date="2012-06" db="EMBL/GenBank/DDBJ databases">
        <title>Finished plasmid 8 of genome of Microcoleus sp. PCC 7113.</title>
        <authorList>
            <consortium name="US DOE Joint Genome Institute"/>
            <person name="Gugger M."/>
            <person name="Coursin T."/>
            <person name="Rippka R."/>
            <person name="Tandeau De Marsac N."/>
            <person name="Huntemann M."/>
            <person name="Wei C.-L."/>
            <person name="Han J."/>
            <person name="Detter J.C."/>
            <person name="Han C."/>
            <person name="Tapia R."/>
            <person name="Chen A."/>
            <person name="Kyrpides N."/>
            <person name="Mavromatis K."/>
            <person name="Markowitz V."/>
            <person name="Szeto E."/>
            <person name="Ivanova N."/>
            <person name="Pagani I."/>
            <person name="Pati A."/>
            <person name="Goodwin L."/>
            <person name="Nordberg H.P."/>
            <person name="Cantor M.N."/>
            <person name="Hua S.X."/>
            <person name="Woyke T."/>
            <person name="Kerfeld C.A."/>
        </authorList>
    </citation>
    <scope>NUCLEOTIDE SEQUENCE [LARGE SCALE GENOMIC DNA]</scope>
    <source>
        <strain evidence="1 2">PCC 7113</strain>
        <plasmid evidence="1 2">pMIC7113.08</plasmid>
    </source>
</reference>
<gene>
    <name evidence="1" type="ORF">Mic7113_6831</name>
</gene>
<keyword evidence="1" id="KW-0614">Plasmid</keyword>
<protein>
    <submittedName>
        <fullName evidence="1">Uncharacterized protein</fullName>
    </submittedName>
</protein>
<evidence type="ECO:0000313" key="2">
    <source>
        <dbReference type="Proteomes" id="UP000010471"/>
    </source>
</evidence>